<evidence type="ECO:0000313" key="9">
    <source>
        <dbReference type="EMBL" id="MFM1525182.1"/>
    </source>
</evidence>
<evidence type="ECO:0000313" key="10">
    <source>
        <dbReference type="Proteomes" id="UP001629536"/>
    </source>
</evidence>
<keyword evidence="3 7" id="KW-0863">Zinc-finger</keyword>
<keyword evidence="6 7" id="KW-0234">DNA repair</keyword>
<dbReference type="Gene3D" id="3.40.1360.10">
    <property type="match status" value="1"/>
</dbReference>
<dbReference type="InterPro" id="IPR015967">
    <property type="entry name" value="Rcmb_RecR_Znf"/>
</dbReference>
<dbReference type="Gene3D" id="1.10.8.420">
    <property type="entry name" value="RecR Domain 1"/>
    <property type="match status" value="1"/>
</dbReference>
<comment type="caution">
    <text evidence="9">The sequence shown here is derived from an EMBL/GenBank/DDBJ whole genome shotgun (WGS) entry which is preliminary data.</text>
</comment>
<dbReference type="InterPro" id="IPR000093">
    <property type="entry name" value="DNA_Rcmb_RecR"/>
</dbReference>
<sequence length="200" mass="22593">MFEYPGPVEDLIENLRKLPSIGRKSAQRMALHIVNMEKDSIESIINSLKNVKNNIKKCEICGNITENKVCDICSDNKRDDSVICVVEDVTNLLTIEKTNTYSGKYYVLNGLINPNYLVDPENIDIDKLINRVNSGKVKEIIFAISPTVEGETTMLFIKELIKDKDIKITRIASGIPVGGNLEYFDEITLSKALEDRRLIK</sequence>
<keyword evidence="2 7" id="KW-0227">DNA damage</keyword>
<dbReference type="Gene3D" id="3.30.60.80">
    <property type="match status" value="1"/>
</dbReference>
<dbReference type="Pfam" id="PF13662">
    <property type="entry name" value="Toprim_4"/>
    <property type="match status" value="1"/>
</dbReference>
<dbReference type="PROSITE" id="PS50880">
    <property type="entry name" value="TOPRIM"/>
    <property type="match status" value="1"/>
</dbReference>
<dbReference type="InterPro" id="IPR034137">
    <property type="entry name" value="TOPRIM_RecR"/>
</dbReference>
<dbReference type="SMART" id="SM00493">
    <property type="entry name" value="TOPRIM"/>
    <property type="match status" value="1"/>
</dbReference>
<dbReference type="PROSITE" id="PS01300">
    <property type="entry name" value="RECR"/>
    <property type="match status" value="1"/>
</dbReference>
<dbReference type="Pfam" id="PF02132">
    <property type="entry name" value="RecR_ZnF"/>
    <property type="match status" value="1"/>
</dbReference>
<proteinExistence type="inferred from homology"/>
<dbReference type="Proteomes" id="UP001629536">
    <property type="component" value="Unassembled WGS sequence"/>
</dbReference>
<evidence type="ECO:0000259" key="8">
    <source>
        <dbReference type="PROSITE" id="PS50880"/>
    </source>
</evidence>
<protein>
    <recommendedName>
        <fullName evidence="7">Recombination protein RecR</fullName>
    </recommendedName>
</protein>
<gene>
    <name evidence="7 9" type="primary">recR</name>
    <name evidence="9" type="ORF">ABGF40_05785</name>
</gene>
<dbReference type="RefSeq" id="WP_408105586.1">
    <property type="nucleotide sequence ID" value="NZ_JBFNFH010000013.1"/>
</dbReference>
<evidence type="ECO:0000256" key="2">
    <source>
        <dbReference type="ARBA" id="ARBA00022763"/>
    </source>
</evidence>
<evidence type="ECO:0000256" key="7">
    <source>
        <dbReference type="HAMAP-Rule" id="MF_00017"/>
    </source>
</evidence>
<dbReference type="Gene3D" id="6.10.250.240">
    <property type="match status" value="1"/>
</dbReference>
<evidence type="ECO:0000256" key="1">
    <source>
        <dbReference type="ARBA" id="ARBA00022723"/>
    </source>
</evidence>
<name>A0ABW9F7B6_9FIRM</name>
<feature type="zinc finger region" description="C4-type" evidence="7">
    <location>
        <begin position="58"/>
        <end position="73"/>
    </location>
</feature>
<keyword evidence="5 7" id="KW-0233">DNA recombination</keyword>
<reference evidence="9 10" key="1">
    <citation type="journal article" date="2024" name="Front. Microbiol.">
        <title>Pangenomic and biochemical analyses of Helcococcus ovis reveal widespread tetracycline resistance and a novel bacterial species, Helcococcus bovis.</title>
        <authorList>
            <person name="Cunha F."/>
            <person name="Zhai Y."/>
            <person name="Casaro S."/>
            <person name="Jones K.L."/>
            <person name="Hernandez M."/>
            <person name="Bisinotto R.S."/>
            <person name="Kariyawasam S."/>
            <person name="Brown M.B."/>
            <person name="Phillips A."/>
            <person name="Jeong K.C."/>
            <person name="Galvao K.N."/>
        </authorList>
    </citation>
    <scope>NUCLEOTIDE SEQUENCE [LARGE SCALE GENOMIC DNA]</scope>
    <source>
        <strain evidence="9 10">KG197</strain>
    </source>
</reference>
<keyword evidence="1 7" id="KW-0479">Metal-binding</keyword>
<dbReference type="InterPro" id="IPR023627">
    <property type="entry name" value="Rcmb_RecR"/>
</dbReference>
<organism evidence="9 10">
    <name type="scientific">Helcococcus bovis</name>
    <dbReference type="NCBI Taxonomy" id="3153252"/>
    <lineage>
        <taxon>Bacteria</taxon>
        <taxon>Bacillati</taxon>
        <taxon>Bacillota</taxon>
        <taxon>Tissierellia</taxon>
        <taxon>Tissierellales</taxon>
        <taxon>Peptoniphilaceae</taxon>
        <taxon>Helcococcus</taxon>
    </lineage>
</organism>
<dbReference type="SUPFAM" id="SSF111304">
    <property type="entry name" value="Recombination protein RecR"/>
    <property type="match status" value="1"/>
</dbReference>
<evidence type="ECO:0000256" key="3">
    <source>
        <dbReference type="ARBA" id="ARBA00022771"/>
    </source>
</evidence>
<keyword evidence="10" id="KW-1185">Reference proteome</keyword>
<comment type="similarity">
    <text evidence="7">Belongs to the RecR family.</text>
</comment>
<feature type="domain" description="Toprim" evidence="8">
    <location>
        <begin position="81"/>
        <end position="176"/>
    </location>
</feature>
<dbReference type="InterPro" id="IPR006171">
    <property type="entry name" value="TOPRIM_dom"/>
</dbReference>
<comment type="function">
    <text evidence="7">May play a role in DNA repair. It seems to be involved in an RecBC-independent recombinational process of DNA repair. It may act with RecF and RecO.</text>
</comment>
<dbReference type="Pfam" id="PF21176">
    <property type="entry name" value="RecR_HhH"/>
    <property type="match status" value="1"/>
</dbReference>
<dbReference type="PANTHER" id="PTHR30446:SF0">
    <property type="entry name" value="RECOMBINATION PROTEIN RECR"/>
    <property type="match status" value="1"/>
</dbReference>
<dbReference type="EMBL" id="JBFNFH010000013">
    <property type="protein sequence ID" value="MFM1525182.1"/>
    <property type="molecule type" value="Genomic_DNA"/>
</dbReference>
<dbReference type="CDD" id="cd01025">
    <property type="entry name" value="TOPRIM_recR"/>
    <property type="match status" value="1"/>
</dbReference>
<accession>A0ABW9F7B6</accession>
<dbReference type="Pfam" id="PF21175">
    <property type="entry name" value="RecR_C"/>
    <property type="match status" value="1"/>
</dbReference>
<dbReference type="HAMAP" id="MF_00017">
    <property type="entry name" value="RecR"/>
    <property type="match status" value="1"/>
</dbReference>
<keyword evidence="4 7" id="KW-0862">Zinc</keyword>
<dbReference type="PANTHER" id="PTHR30446">
    <property type="entry name" value="RECOMBINATION PROTEIN RECR"/>
    <property type="match status" value="1"/>
</dbReference>
<dbReference type="NCBIfam" id="TIGR00615">
    <property type="entry name" value="recR"/>
    <property type="match status" value="1"/>
</dbReference>
<evidence type="ECO:0000256" key="5">
    <source>
        <dbReference type="ARBA" id="ARBA00023172"/>
    </source>
</evidence>
<evidence type="ECO:0000256" key="4">
    <source>
        <dbReference type="ARBA" id="ARBA00022833"/>
    </source>
</evidence>
<evidence type="ECO:0000256" key="6">
    <source>
        <dbReference type="ARBA" id="ARBA00023204"/>
    </source>
</evidence>